<dbReference type="RefSeq" id="WP_203892546.1">
    <property type="nucleotide sequence ID" value="NZ_BOOH01000036.1"/>
</dbReference>
<dbReference type="GO" id="GO:0005975">
    <property type="term" value="P:carbohydrate metabolic process"/>
    <property type="evidence" value="ECO:0007669"/>
    <property type="project" value="InterPro"/>
</dbReference>
<evidence type="ECO:0000256" key="2">
    <source>
        <dbReference type="ARBA" id="ARBA00022801"/>
    </source>
</evidence>
<evidence type="ECO:0000259" key="5">
    <source>
        <dbReference type="SMART" id="SM00495"/>
    </source>
</evidence>
<protein>
    <submittedName>
        <fullName evidence="6">Cellulose-binding protein</fullName>
    </submittedName>
</protein>
<gene>
    <name evidence="6" type="primary">cpbD_2</name>
    <name evidence="6" type="ORF">Plo01_44440</name>
</gene>
<evidence type="ECO:0000256" key="3">
    <source>
        <dbReference type="SAM" id="MobiDB-lite"/>
    </source>
</evidence>
<accession>A0A8J3RN21</accession>
<sequence>MRRTLTLAAVASFAFGATIVAASPAMAHGYVSSPPSRQAFCAQGKVACGAVKYEPQSVEGAKGQRNCHGGVARFAELNDDSKAWPTTAVGTSVNFNWVLTARHSTSTWEYYIGNKLIASFNDNGKQPGATVTHNVSLAGYSGKQKVLAVWNIADTAAAFYSCIDLQVGGTGGGAPAPTPTPTQKPTTPAPTPTKTATPLPSPTSVPKPTSVPTTHPTTPAGTWKRGGKYVIGNVVTYGGVKYRCLQSHTAYGDWAPPKVPALWKRVG</sequence>
<dbReference type="CDD" id="cd21177">
    <property type="entry name" value="LPMO_AA10"/>
    <property type="match status" value="1"/>
</dbReference>
<dbReference type="Pfam" id="PF02839">
    <property type="entry name" value="CBM_5_12"/>
    <property type="match status" value="1"/>
</dbReference>
<dbReference type="Gene3D" id="2.10.10.20">
    <property type="entry name" value="Carbohydrate-binding module superfamily 5/12"/>
    <property type="match status" value="1"/>
</dbReference>
<proteinExistence type="predicted"/>
<dbReference type="SUPFAM" id="SSF81296">
    <property type="entry name" value="E set domains"/>
    <property type="match status" value="1"/>
</dbReference>
<dbReference type="PANTHER" id="PTHR34823">
    <property type="entry name" value="GLCNAC-BINDING PROTEIN A"/>
    <property type="match status" value="1"/>
</dbReference>
<comment type="caution">
    <text evidence="6">The sequence shown here is derived from an EMBL/GenBank/DDBJ whole genome shotgun (WGS) entry which is preliminary data.</text>
</comment>
<dbReference type="SMART" id="SM00495">
    <property type="entry name" value="ChtBD3"/>
    <property type="match status" value="1"/>
</dbReference>
<feature type="chain" id="PRO_5035214822" evidence="4">
    <location>
        <begin position="28"/>
        <end position="267"/>
    </location>
</feature>
<feature type="domain" description="Chitin-binding type-3" evidence="5">
    <location>
        <begin position="220"/>
        <end position="266"/>
    </location>
</feature>
<dbReference type="PANTHER" id="PTHR34823:SF1">
    <property type="entry name" value="CHITIN-BINDING TYPE-4 DOMAIN-CONTAINING PROTEIN"/>
    <property type="match status" value="1"/>
</dbReference>
<dbReference type="CDD" id="cd12214">
    <property type="entry name" value="ChiA1_BD"/>
    <property type="match status" value="1"/>
</dbReference>
<dbReference type="GO" id="GO:0004553">
    <property type="term" value="F:hydrolase activity, hydrolyzing O-glycosyl compounds"/>
    <property type="evidence" value="ECO:0007669"/>
    <property type="project" value="InterPro"/>
</dbReference>
<keyword evidence="2" id="KW-0378">Hydrolase</keyword>
<dbReference type="AlphaFoldDB" id="A0A8J3RN21"/>
<keyword evidence="1 4" id="KW-0732">Signal</keyword>
<evidence type="ECO:0000256" key="4">
    <source>
        <dbReference type="SAM" id="SignalP"/>
    </source>
</evidence>
<keyword evidence="7" id="KW-1185">Reference proteome</keyword>
<organism evidence="6 7">
    <name type="scientific">Planobispora longispora</name>
    <dbReference type="NCBI Taxonomy" id="28887"/>
    <lineage>
        <taxon>Bacteria</taxon>
        <taxon>Bacillati</taxon>
        <taxon>Actinomycetota</taxon>
        <taxon>Actinomycetes</taxon>
        <taxon>Streptosporangiales</taxon>
        <taxon>Streptosporangiaceae</taxon>
        <taxon>Planobispora</taxon>
    </lineage>
</organism>
<feature type="compositionally biased region" description="Pro residues" evidence="3">
    <location>
        <begin position="176"/>
        <end position="191"/>
    </location>
</feature>
<dbReference type="Proteomes" id="UP000616724">
    <property type="component" value="Unassembled WGS sequence"/>
</dbReference>
<dbReference type="Gene3D" id="2.70.50.50">
    <property type="entry name" value="chitin-binding protein cbp21"/>
    <property type="match status" value="1"/>
</dbReference>
<dbReference type="InterPro" id="IPR003610">
    <property type="entry name" value="CBM5/12"/>
</dbReference>
<evidence type="ECO:0000256" key="1">
    <source>
        <dbReference type="ARBA" id="ARBA00022729"/>
    </source>
</evidence>
<dbReference type="GO" id="GO:0030246">
    <property type="term" value="F:carbohydrate binding"/>
    <property type="evidence" value="ECO:0007669"/>
    <property type="project" value="InterPro"/>
</dbReference>
<name>A0A8J3RN21_9ACTN</name>
<dbReference type="InterPro" id="IPR014756">
    <property type="entry name" value="Ig_E-set"/>
</dbReference>
<evidence type="ECO:0000313" key="7">
    <source>
        <dbReference type="Proteomes" id="UP000616724"/>
    </source>
</evidence>
<dbReference type="EMBL" id="BOOH01000036">
    <property type="protein sequence ID" value="GIH78015.1"/>
    <property type="molecule type" value="Genomic_DNA"/>
</dbReference>
<dbReference type="InterPro" id="IPR036573">
    <property type="entry name" value="CBM_sf_5/12"/>
</dbReference>
<dbReference type="InterPro" id="IPR004302">
    <property type="entry name" value="Cellulose/chitin-bd_N"/>
</dbReference>
<dbReference type="Pfam" id="PF03067">
    <property type="entry name" value="LPMO_10"/>
    <property type="match status" value="1"/>
</dbReference>
<feature type="compositionally biased region" description="Low complexity" evidence="3">
    <location>
        <begin position="206"/>
        <end position="219"/>
    </location>
</feature>
<evidence type="ECO:0000313" key="6">
    <source>
        <dbReference type="EMBL" id="GIH78015.1"/>
    </source>
</evidence>
<feature type="region of interest" description="Disordered" evidence="3">
    <location>
        <begin position="172"/>
        <end position="225"/>
    </location>
</feature>
<reference evidence="6 7" key="1">
    <citation type="submission" date="2021-01" db="EMBL/GenBank/DDBJ databases">
        <title>Whole genome shotgun sequence of Planobispora longispora NBRC 13918.</title>
        <authorList>
            <person name="Komaki H."/>
            <person name="Tamura T."/>
        </authorList>
    </citation>
    <scope>NUCLEOTIDE SEQUENCE [LARGE SCALE GENOMIC DNA]</scope>
    <source>
        <strain evidence="6 7">NBRC 13918</strain>
    </source>
</reference>
<feature type="signal peptide" evidence="4">
    <location>
        <begin position="1"/>
        <end position="27"/>
    </location>
</feature>
<dbReference type="GO" id="GO:0005576">
    <property type="term" value="C:extracellular region"/>
    <property type="evidence" value="ECO:0007669"/>
    <property type="project" value="InterPro"/>
</dbReference>
<dbReference type="SUPFAM" id="SSF51055">
    <property type="entry name" value="Carbohydrate binding domain"/>
    <property type="match status" value="1"/>
</dbReference>
<dbReference type="InterPro" id="IPR051024">
    <property type="entry name" value="GlcNAc_Chitin_IntDeg"/>
</dbReference>